<dbReference type="Proteomes" id="UP001596122">
    <property type="component" value="Unassembled WGS sequence"/>
</dbReference>
<evidence type="ECO:0000313" key="4">
    <source>
        <dbReference type="EMBL" id="MFC5381642.1"/>
    </source>
</evidence>
<keyword evidence="1" id="KW-0067">ATP-binding</keyword>
<gene>
    <name evidence="4" type="ORF">ACFPJ6_12660</name>
</gene>
<sequence>MTGRRALVVTLGRARGALAAVRALDVAGWRVGVGTPDGGGMVGASRACRATHVVPRPRGDGRDFAGAVAEAVRTGGYDVVFGGGDDWMAALSHLRADIPAVVAHPAPDVVDRALDKAGLVERARAVGLAAPRTVEATPEALEAWQGPVVVKCRSHWRPGQRKLLRVEARWFASAHDPAARERLDLIRDSGLEAVLQEPVDGGLGALIGLVHGGRLTGRLQQRARSLWPTPSGVSASAVTVPVDADLAARAERLLVDLGWTGLVELQFLTGPDGVPHLIDLNGRFYGSMALTDAARPGLADAWGRQVLGLDVPDLPDAPAGVRFSWGAGDLRRASVERRGGLVSDVARTLAWSATAQRSVWSLRDPGPTWHLVTGRLRPGPAPDPRTVGDEVDPAAEGACA</sequence>
<protein>
    <recommendedName>
        <fullName evidence="3">ATP-grasp domain-containing protein</fullName>
    </recommendedName>
</protein>
<dbReference type="InterPro" id="IPR011761">
    <property type="entry name" value="ATP-grasp"/>
</dbReference>
<evidence type="ECO:0000259" key="3">
    <source>
        <dbReference type="PROSITE" id="PS50975"/>
    </source>
</evidence>
<comment type="caution">
    <text evidence="4">The sequence shown here is derived from an EMBL/GenBank/DDBJ whole genome shotgun (WGS) entry which is preliminary data.</text>
</comment>
<name>A0ABW0GNS3_9MICO</name>
<dbReference type="Gene3D" id="3.30.470.20">
    <property type="entry name" value="ATP-grasp fold, B domain"/>
    <property type="match status" value="1"/>
</dbReference>
<keyword evidence="5" id="KW-1185">Reference proteome</keyword>
<reference evidence="5" key="1">
    <citation type="journal article" date="2019" name="Int. J. Syst. Evol. Microbiol.">
        <title>The Global Catalogue of Microorganisms (GCM) 10K type strain sequencing project: providing services to taxonomists for standard genome sequencing and annotation.</title>
        <authorList>
            <consortium name="The Broad Institute Genomics Platform"/>
            <consortium name="The Broad Institute Genome Sequencing Center for Infectious Disease"/>
            <person name="Wu L."/>
            <person name="Ma J."/>
        </authorList>
    </citation>
    <scope>NUCLEOTIDE SEQUENCE [LARGE SCALE GENOMIC DNA]</scope>
    <source>
        <strain evidence="5">CCUG 43114</strain>
    </source>
</reference>
<proteinExistence type="predicted"/>
<evidence type="ECO:0000256" key="1">
    <source>
        <dbReference type="PROSITE-ProRule" id="PRU00409"/>
    </source>
</evidence>
<dbReference type="SUPFAM" id="SSF56059">
    <property type="entry name" value="Glutathione synthetase ATP-binding domain-like"/>
    <property type="match status" value="1"/>
</dbReference>
<dbReference type="PROSITE" id="PS50975">
    <property type="entry name" value="ATP_GRASP"/>
    <property type="match status" value="1"/>
</dbReference>
<evidence type="ECO:0000256" key="2">
    <source>
        <dbReference type="SAM" id="MobiDB-lite"/>
    </source>
</evidence>
<organism evidence="4 5">
    <name type="scientific">Aquipuribacter nitratireducens</name>
    <dbReference type="NCBI Taxonomy" id="650104"/>
    <lineage>
        <taxon>Bacteria</taxon>
        <taxon>Bacillati</taxon>
        <taxon>Actinomycetota</taxon>
        <taxon>Actinomycetes</taxon>
        <taxon>Micrococcales</taxon>
        <taxon>Intrasporangiaceae</taxon>
        <taxon>Aquipuribacter</taxon>
    </lineage>
</organism>
<accession>A0ABW0GNS3</accession>
<dbReference type="EMBL" id="JBHSLD010000009">
    <property type="protein sequence ID" value="MFC5381642.1"/>
    <property type="molecule type" value="Genomic_DNA"/>
</dbReference>
<keyword evidence="1" id="KW-0547">Nucleotide-binding</keyword>
<feature type="domain" description="ATP-grasp" evidence="3">
    <location>
        <begin position="111"/>
        <end position="307"/>
    </location>
</feature>
<evidence type="ECO:0000313" key="5">
    <source>
        <dbReference type="Proteomes" id="UP001596122"/>
    </source>
</evidence>
<feature type="region of interest" description="Disordered" evidence="2">
    <location>
        <begin position="375"/>
        <end position="400"/>
    </location>
</feature>
<dbReference type="RefSeq" id="WP_340269589.1">
    <property type="nucleotide sequence ID" value="NZ_JBBEOG010000004.1"/>
</dbReference>